<organism evidence="1 2">
    <name type="scientific">Panagrolaimus sp. JU765</name>
    <dbReference type="NCBI Taxonomy" id="591449"/>
    <lineage>
        <taxon>Eukaryota</taxon>
        <taxon>Metazoa</taxon>
        <taxon>Ecdysozoa</taxon>
        <taxon>Nematoda</taxon>
        <taxon>Chromadorea</taxon>
        <taxon>Rhabditida</taxon>
        <taxon>Tylenchina</taxon>
        <taxon>Panagrolaimomorpha</taxon>
        <taxon>Panagrolaimoidea</taxon>
        <taxon>Panagrolaimidae</taxon>
        <taxon>Panagrolaimus</taxon>
    </lineage>
</organism>
<dbReference type="Proteomes" id="UP000887576">
    <property type="component" value="Unplaced"/>
</dbReference>
<proteinExistence type="predicted"/>
<dbReference type="WBParaSite" id="JU765_v2.g6669.t1">
    <property type="protein sequence ID" value="JU765_v2.g6669.t1"/>
    <property type="gene ID" value="JU765_v2.g6669"/>
</dbReference>
<evidence type="ECO:0000313" key="1">
    <source>
        <dbReference type="Proteomes" id="UP000887576"/>
    </source>
</evidence>
<evidence type="ECO:0000313" key="2">
    <source>
        <dbReference type="WBParaSite" id="JU765_v2.g6669.t1"/>
    </source>
</evidence>
<protein>
    <submittedName>
        <fullName evidence="2">Uncharacterized protein</fullName>
    </submittedName>
</protein>
<sequence length="145" mass="15040">MKRFATYIVIFALLSSDYLIRAQVTPTGKPSSGGQGTSGLISQVLSGGLLGNVVKLGGLGEVLNLASIALQAILAIPAALLGNDIPIVNLVANILGVDNKQLINDYIEAVSNPNVPKSQLNNMLKKMNAPGVGIQNATEVAQFNS</sequence>
<accession>A0AC34RG85</accession>
<name>A0AC34RG85_9BILA</name>
<reference evidence="2" key="1">
    <citation type="submission" date="2022-11" db="UniProtKB">
        <authorList>
            <consortium name="WormBaseParasite"/>
        </authorList>
    </citation>
    <scope>IDENTIFICATION</scope>
</reference>